<organism evidence="1 2">
    <name type="scientific">Zizania palustris</name>
    <name type="common">Northern wild rice</name>
    <dbReference type="NCBI Taxonomy" id="103762"/>
    <lineage>
        <taxon>Eukaryota</taxon>
        <taxon>Viridiplantae</taxon>
        <taxon>Streptophyta</taxon>
        <taxon>Embryophyta</taxon>
        <taxon>Tracheophyta</taxon>
        <taxon>Spermatophyta</taxon>
        <taxon>Magnoliopsida</taxon>
        <taxon>Liliopsida</taxon>
        <taxon>Poales</taxon>
        <taxon>Poaceae</taxon>
        <taxon>BOP clade</taxon>
        <taxon>Oryzoideae</taxon>
        <taxon>Oryzeae</taxon>
        <taxon>Zizaniinae</taxon>
        <taxon>Zizania</taxon>
    </lineage>
</organism>
<name>A0A8J5VCK0_ZIZPA</name>
<keyword evidence="2" id="KW-1185">Reference proteome</keyword>
<dbReference type="AlphaFoldDB" id="A0A8J5VCK0"/>
<protein>
    <submittedName>
        <fullName evidence="1">Uncharacterized protein</fullName>
    </submittedName>
</protein>
<gene>
    <name evidence="1" type="ORF">GUJ93_ZPchr0002g23724</name>
</gene>
<proteinExistence type="predicted"/>
<reference evidence="1" key="2">
    <citation type="submission" date="2021-02" db="EMBL/GenBank/DDBJ databases">
        <authorList>
            <person name="Kimball J.A."/>
            <person name="Haas M.W."/>
            <person name="Macchietto M."/>
            <person name="Kono T."/>
            <person name="Duquette J."/>
            <person name="Shao M."/>
        </authorList>
    </citation>
    <scope>NUCLEOTIDE SEQUENCE</scope>
    <source>
        <tissue evidence="1">Fresh leaf tissue</tissue>
    </source>
</reference>
<sequence>MFVAAYNQSSNIAPMLMSTACAGRRSAKKMKSLELTQSISTEPYFLNSYRRRGSISGTECRSHSRLPKSGKVNGPGEMWHLLEEAL</sequence>
<reference evidence="1" key="1">
    <citation type="journal article" date="2021" name="bioRxiv">
        <title>Whole Genome Assembly and Annotation of Northern Wild Rice, Zizania palustris L., Supports a Whole Genome Duplication in the Zizania Genus.</title>
        <authorList>
            <person name="Haas M."/>
            <person name="Kono T."/>
            <person name="Macchietto M."/>
            <person name="Millas R."/>
            <person name="McGilp L."/>
            <person name="Shao M."/>
            <person name="Duquette J."/>
            <person name="Hirsch C.N."/>
            <person name="Kimball J."/>
        </authorList>
    </citation>
    <scope>NUCLEOTIDE SEQUENCE</scope>
    <source>
        <tissue evidence="1">Fresh leaf tissue</tissue>
    </source>
</reference>
<dbReference type="EMBL" id="JAAALK010000287">
    <property type="protein sequence ID" value="KAG8060735.1"/>
    <property type="molecule type" value="Genomic_DNA"/>
</dbReference>
<evidence type="ECO:0000313" key="1">
    <source>
        <dbReference type="EMBL" id="KAG8060735.1"/>
    </source>
</evidence>
<accession>A0A8J5VCK0</accession>
<comment type="caution">
    <text evidence="1">The sequence shown here is derived from an EMBL/GenBank/DDBJ whole genome shotgun (WGS) entry which is preliminary data.</text>
</comment>
<evidence type="ECO:0000313" key="2">
    <source>
        <dbReference type="Proteomes" id="UP000729402"/>
    </source>
</evidence>
<dbReference type="Proteomes" id="UP000729402">
    <property type="component" value="Unassembled WGS sequence"/>
</dbReference>